<organism evidence="1 2">
    <name type="scientific">Podospora pseudoanserina</name>
    <dbReference type="NCBI Taxonomy" id="2609844"/>
    <lineage>
        <taxon>Eukaryota</taxon>
        <taxon>Fungi</taxon>
        <taxon>Dikarya</taxon>
        <taxon>Ascomycota</taxon>
        <taxon>Pezizomycotina</taxon>
        <taxon>Sordariomycetes</taxon>
        <taxon>Sordariomycetidae</taxon>
        <taxon>Sordariales</taxon>
        <taxon>Podosporaceae</taxon>
        <taxon>Podospora</taxon>
    </lineage>
</organism>
<dbReference type="RefSeq" id="XP_062804774.1">
    <property type="nucleotide sequence ID" value="XM_062939825.1"/>
</dbReference>
<gene>
    <name evidence="1" type="ORF">QC764_0007640</name>
</gene>
<dbReference type="GeneID" id="87960285"/>
<sequence length="159" mass="18600">MVRCVFRKVAGITTLEDLDARHPAHGLTALLLAPALCRCPDFSKLLEYQRAWKMAVHSALRAWLEDLHIAGIDLEEYGKATKAVFVNTGILQSRVWPVEPMCLPVQPEFEYVWKDIIYGPYPGDWLLVFEWDIAWEDFLRDFWEWIENPPMKIPRSWIV</sequence>
<evidence type="ECO:0000313" key="2">
    <source>
        <dbReference type="Proteomes" id="UP001323617"/>
    </source>
</evidence>
<accession>A0ABR0IMF2</accession>
<dbReference type="EMBL" id="JAFFHC010000001">
    <property type="protein sequence ID" value="KAK4681304.1"/>
    <property type="molecule type" value="Genomic_DNA"/>
</dbReference>
<name>A0ABR0IMF2_9PEZI</name>
<evidence type="ECO:0000313" key="1">
    <source>
        <dbReference type="EMBL" id="KAK4681304.1"/>
    </source>
</evidence>
<proteinExistence type="predicted"/>
<comment type="caution">
    <text evidence="1">The sequence shown here is derived from an EMBL/GenBank/DDBJ whole genome shotgun (WGS) entry which is preliminary data.</text>
</comment>
<dbReference type="Proteomes" id="UP001323617">
    <property type="component" value="Unassembled WGS sequence"/>
</dbReference>
<protein>
    <submittedName>
        <fullName evidence="1">Uncharacterized protein</fullName>
    </submittedName>
</protein>
<keyword evidence="2" id="KW-1185">Reference proteome</keyword>
<reference evidence="1 2" key="1">
    <citation type="journal article" date="2023" name="bioRxiv">
        <title>High-quality genome assemblies of four members of thePodospora anserinaspecies complex.</title>
        <authorList>
            <person name="Ament-Velasquez S.L."/>
            <person name="Vogan A.A."/>
            <person name="Wallerman O."/>
            <person name="Hartmann F."/>
            <person name="Gautier V."/>
            <person name="Silar P."/>
            <person name="Giraud T."/>
            <person name="Johannesson H."/>
        </authorList>
    </citation>
    <scope>NUCLEOTIDE SEQUENCE [LARGE SCALE GENOMIC DNA]</scope>
    <source>
        <strain evidence="1 2">CBS 124.78</strain>
    </source>
</reference>